<comment type="catalytic activity">
    <reaction evidence="6">
        <text>acetate + ATP = acetyl phosphate + ADP</text>
        <dbReference type="Rhea" id="RHEA:11352"/>
        <dbReference type="ChEBI" id="CHEBI:22191"/>
        <dbReference type="ChEBI" id="CHEBI:30089"/>
        <dbReference type="ChEBI" id="CHEBI:30616"/>
        <dbReference type="ChEBI" id="CHEBI:456216"/>
        <dbReference type="EC" id="2.7.2.1"/>
    </reaction>
</comment>
<dbReference type="PRINTS" id="PR00471">
    <property type="entry name" value="ACETATEKNASE"/>
</dbReference>
<dbReference type="GO" id="GO:0008776">
    <property type="term" value="F:acetate kinase activity"/>
    <property type="evidence" value="ECO:0007669"/>
    <property type="project" value="UniProtKB-UniRule"/>
</dbReference>
<dbReference type="EMBL" id="SMFL01000002">
    <property type="protein sequence ID" value="TDE17309.1"/>
    <property type="molecule type" value="Genomic_DNA"/>
</dbReference>
<protein>
    <recommendedName>
        <fullName evidence="6">Acetate kinase</fullName>
        <ecNumber evidence="6">2.7.2.1</ecNumber>
    </recommendedName>
    <alternativeName>
        <fullName evidence="6">Acetokinase</fullName>
    </alternativeName>
</protein>
<dbReference type="SUPFAM" id="SSF53067">
    <property type="entry name" value="Actin-like ATPase domain"/>
    <property type="match status" value="2"/>
</dbReference>
<comment type="function">
    <text evidence="6">Catalyzes the formation of acetyl phosphate from acetate and ATP. Can also catalyze the reverse reaction.</text>
</comment>
<dbReference type="EC" id="2.7.2.1" evidence="6"/>
<dbReference type="InterPro" id="IPR023865">
    <property type="entry name" value="Aliphatic_acid_kinase_CS"/>
</dbReference>
<evidence type="ECO:0000256" key="2">
    <source>
        <dbReference type="ARBA" id="ARBA00022679"/>
    </source>
</evidence>
<dbReference type="GO" id="GO:0005524">
    <property type="term" value="F:ATP binding"/>
    <property type="evidence" value="ECO:0007669"/>
    <property type="project" value="UniProtKB-KW"/>
</dbReference>
<name>A0A4R5DSH9_9BACT</name>
<dbReference type="UniPathway" id="UPA00340">
    <property type="reaction ID" value="UER00458"/>
</dbReference>
<dbReference type="Gene3D" id="3.30.420.40">
    <property type="match status" value="2"/>
</dbReference>
<evidence type="ECO:0000256" key="6">
    <source>
        <dbReference type="HAMAP-Rule" id="MF_00020"/>
    </source>
</evidence>
<keyword evidence="2 6" id="KW-0808">Transferase</keyword>
<keyword evidence="5 6" id="KW-0067">ATP-binding</keyword>
<evidence type="ECO:0000256" key="4">
    <source>
        <dbReference type="ARBA" id="ARBA00022777"/>
    </source>
</evidence>
<evidence type="ECO:0000256" key="7">
    <source>
        <dbReference type="RuleBase" id="RU003835"/>
    </source>
</evidence>
<dbReference type="InterPro" id="IPR000890">
    <property type="entry name" value="Aliphatic_acid_kin_short-chain"/>
</dbReference>
<dbReference type="RefSeq" id="WP_131957119.1">
    <property type="nucleotide sequence ID" value="NZ_SMFL01000002.1"/>
</dbReference>
<dbReference type="GO" id="GO:0005737">
    <property type="term" value="C:cytoplasm"/>
    <property type="evidence" value="ECO:0007669"/>
    <property type="project" value="UniProtKB-SubCell"/>
</dbReference>
<dbReference type="InterPro" id="IPR004372">
    <property type="entry name" value="Ac/propionate_kinase"/>
</dbReference>
<dbReference type="OrthoDB" id="9802453at2"/>
<dbReference type="Proteomes" id="UP000294850">
    <property type="component" value="Unassembled WGS sequence"/>
</dbReference>
<dbReference type="GO" id="GO:0000287">
    <property type="term" value="F:magnesium ion binding"/>
    <property type="evidence" value="ECO:0007669"/>
    <property type="project" value="UniProtKB-UniRule"/>
</dbReference>
<dbReference type="InterPro" id="IPR043129">
    <property type="entry name" value="ATPase_NBD"/>
</dbReference>
<organism evidence="8 9">
    <name type="scientific">Dyadobacter psychrotolerans</name>
    <dbReference type="NCBI Taxonomy" id="2541721"/>
    <lineage>
        <taxon>Bacteria</taxon>
        <taxon>Pseudomonadati</taxon>
        <taxon>Bacteroidota</taxon>
        <taxon>Cytophagia</taxon>
        <taxon>Cytophagales</taxon>
        <taxon>Spirosomataceae</taxon>
        <taxon>Dyadobacter</taxon>
    </lineage>
</organism>
<comment type="subunit">
    <text evidence="6">Homodimer.</text>
</comment>
<dbReference type="PANTHER" id="PTHR21060">
    <property type="entry name" value="ACETATE KINASE"/>
    <property type="match status" value="1"/>
</dbReference>
<comment type="similarity">
    <text evidence="1 6 7">Belongs to the acetokinase family.</text>
</comment>
<feature type="binding site" evidence="6">
    <location>
        <position position="381"/>
    </location>
    <ligand>
        <name>Mg(2+)</name>
        <dbReference type="ChEBI" id="CHEBI:18420"/>
    </ligand>
</feature>
<accession>A0A4R5DSH9</accession>
<dbReference type="NCBIfam" id="TIGR00016">
    <property type="entry name" value="ackA"/>
    <property type="match status" value="1"/>
</dbReference>
<keyword evidence="4 6" id="KW-0418">Kinase</keyword>
<evidence type="ECO:0000256" key="3">
    <source>
        <dbReference type="ARBA" id="ARBA00022741"/>
    </source>
</evidence>
<comment type="caution">
    <text evidence="8">The sequence shown here is derived from an EMBL/GenBank/DDBJ whole genome shotgun (WGS) entry which is preliminary data.</text>
</comment>
<comment type="caution">
    <text evidence="6">Lacks conserved residue(s) required for the propagation of feature annotation.</text>
</comment>
<proteinExistence type="inferred from homology"/>
<keyword evidence="3 6" id="KW-0547">Nucleotide-binding</keyword>
<dbReference type="PIRSF" id="PIRSF000722">
    <property type="entry name" value="Acetate_prop_kin"/>
    <property type="match status" value="1"/>
</dbReference>
<sequence length="399" mass="44481">MSDFQNYILTLNGGSSSIRFAFYSAHEDLKLAFAGKLGGIGNKISGAILTTSISDQTENIKITENTYEHATHFLINWLENRAEFSAVAAIGHRIVHGMKYSEPQEITPDLLDYLKKISPYDPEHLPEEIRLIELFSKRHPDLKQIVCFDTSFHAEMPAVAKRLPIPRRFTEKNIQRYGFHGLSYAYLMLELERQADKKVAHGKVILAHLGNGASLAAVKQGKSMDTTMGFTPGSGVMMGTRSGDLDPGVAWYLMQFEKLSPKQFNHVVNHESGLLGISETSSDMQELMKSEVDDNRAAEAIELFCYQIKKSIGSFAAVLGGVNTLVFSGGIGENIPQIRSRICQDLGFLGIELDEKRNQINDPVISMKNGKVTIRVIATNEEIMIARLVRQVLNYNIKQ</sequence>
<evidence type="ECO:0000256" key="5">
    <source>
        <dbReference type="ARBA" id="ARBA00022840"/>
    </source>
</evidence>
<evidence type="ECO:0000256" key="1">
    <source>
        <dbReference type="ARBA" id="ARBA00008748"/>
    </source>
</evidence>
<dbReference type="GO" id="GO:0006085">
    <property type="term" value="P:acetyl-CoA biosynthetic process"/>
    <property type="evidence" value="ECO:0007669"/>
    <property type="project" value="UniProtKB-UniRule"/>
</dbReference>
<dbReference type="Pfam" id="PF00871">
    <property type="entry name" value="Acetate_kinase"/>
    <property type="match status" value="1"/>
</dbReference>
<dbReference type="GO" id="GO:0006083">
    <property type="term" value="P:acetate metabolic process"/>
    <property type="evidence" value="ECO:0007669"/>
    <property type="project" value="TreeGrafter"/>
</dbReference>
<feature type="active site" description="Proton donor/acceptor" evidence="6">
    <location>
        <position position="149"/>
    </location>
</feature>
<keyword evidence="6" id="KW-0963">Cytoplasm</keyword>
<feature type="binding site" evidence="6">
    <location>
        <begin position="330"/>
        <end position="334"/>
    </location>
    <ligand>
        <name>ATP</name>
        <dbReference type="ChEBI" id="CHEBI:30616"/>
    </ligand>
</feature>
<feature type="site" description="Transition state stabilizer" evidence="6">
    <location>
        <position position="180"/>
    </location>
</feature>
<evidence type="ECO:0000313" key="9">
    <source>
        <dbReference type="Proteomes" id="UP000294850"/>
    </source>
</evidence>
<keyword evidence="6" id="KW-0479">Metal-binding</keyword>
<comment type="subcellular location">
    <subcellularLocation>
        <location evidence="6">Cytoplasm</location>
    </subcellularLocation>
</comment>
<comment type="pathway">
    <text evidence="6">Metabolic intermediate biosynthesis; acetyl-CoA biosynthesis; acetyl-CoA from acetate: step 1/2.</text>
</comment>
<feature type="site" description="Transition state stabilizer" evidence="6">
    <location>
        <position position="241"/>
    </location>
</feature>
<dbReference type="PROSITE" id="PS01076">
    <property type="entry name" value="ACETATE_KINASE_2"/>
    <property type="match status" value="1"/>
</dbReference>
<evidence type="ECO:0000313" key="8">
    <source>
        <dbReference type="EMBL" id="TDE17309.1"/>
    </source>
</evidence>
<comment type="cofactor">
    <cofactor evidence="6">
        <name>Mg(2+)</name>
        <dbReference type="ChEBI" id="CHEBI:18420"/>
    </cofactor>
    <cofactor evidence="6">
        <name>Mn(2+)</name>
        <dbReference type="ChEBI" id="CHEBI:29035"/>
    </cofactor>
    <text evidence="6">Mg(2+). Can also accept Mn(2+).</text>
</comment>
<feature type="binding site" evidence="6">
    <location>
        <position position="12"/>
    </location>
    <ligand>
        <name>Mg(2+)</name>
        <dbReference type="ChEBI" id="CHEBI:18420"/>
    </ligand>
</feature>
<reference evidence="8 9" key="1">
    <citation type="submission" date="2019-03" db="EMBL/GenBank/DDBJ databases">
        <title>Dyadobacter AR-3-6 sp. nov., isolated from arctic soil.</title>
        <authorList>
            <person name="Chaudhary D.K."/>
        </authorList>
    </citation>
    <scope>NUCLEOTIDE SEQUENCE [LARGE SCALE GENOMIC DNA]</scope>
    <source>
        <strain evidence="8 9">AR-3-6</strain>
    </source>
</reference>
<feature type="binding site" evidence="6">
    <location>
        <position position="93"/>
    </location>
    <ligand>
        <name>substrate</name>
    </ligand>
</feature>
<keyword evidence="6" id="KW-0460">Magnesium</keyword>
<dbReference type="PANTHER" id="PTHR21060:SF15">
    <property type="entry name" value="ACETATE KINASE-RELATED"/>
    <property type="match status" value="1"/>
</dbReference>
<keyword evidence="9" id="KW-1185">Reference proteome</keyword>
<gene>
    <name evidence="6" type="primary">ackA</name>
    <name evidence="8" type="ORF">E0F88_05310</name>
</gene>
<dbReference type="HAMAP" id="MF_00020">
    <property type="entry name" value="Acetate_kinase"/>
    <property type="match status" value="1"/>
</dbReference>
<feature type="binding site" evidence="6">
    <location>
        <begin position="208"/>
        <end position="212"/>
    </location>
    <ligand>
        <name>ATP</name>
        <dbReference type="ChEBI" id="CHEBI:30616"/>
    </ligand>
</feature>
<dbReference type="AlphaFoldDB" id="A0A4R5DSH9"/>